<evidence type="ECO:0000313" key="2">
    <source>
        <dbReference type="Proteomes" id="UP000735302"/>
    </source>
</evidence>
<reference evidence="1 2" key="1">
    <citation type="journal article" date="2021" name="Elife">
        <title>Chloroplast acquisition without the gene transfer in kleptoplastic sea slugs, Plakobranchus ocellatus.</title>
        <authorList>
            <person name="Maeda T."/>
            <person name="Takahashi S."/>
            <person name="Yoshida T."/>
            <person name="Shimamura S."/>
            <person name="Takaki Y."/>
            <person name="Nagai Y."/>
            <person name="Toyoda A."/>
            <person name="Suzuki Y."/>
            <person name="Arimoto A."/>
            <person name="Ishii H."/>
            <person name="Satoh N."/>
            <person name="Nishiyama T."/>
            <person name="Hasebe M."/>
            <person name="Maruyama T."/>
            <person name="Minagawa J."/>
            <person name="Obokata J."/>
            <person name="Shigenobu S."/>
        </authorList>
    </citation>
    <scope>NUCLEOTIDE SEQUENCE [LARGE SCALE GENOMIC DNA]</scope>
</reference>
<proteinExistence type="predicted"/>
<dbReference type="EMBL" id="BLXT01007636">
    <property type="protein sequence ID" value="GFO40738.1"/>
    <property type="molecule type" value="Genomic_DNA"/>
</dbReference>
<protein>
    <submittedName>
        <fullName evidence="1">Uncharacterized protein</fullName>
    </submittedName>
</protein>
<dbReference type="AlphaFoldDB" id="A0AAV4D918"/>
<organism evidence="1 2">
    <name type="scientific">Plakobranchus ocellatus</name>
    <dbReference type="NCBI Taxonomy" id="259542"/>
    <lineage>
        <taxon>Eukaryota</taxon>
        <taxon>Metazoa</taxon>
        <taxon>Spiralia</taxon>
        <taxon>Lophotrochozoa</taxon>
        <taxon>Mollusca</taxon>
        <taxon>Gastropoda</taxon>
        <taxon>Heterobranchia</taxon>
        <taxon>Euthyneura</taxon>
        <taxon>Panpulmonata</taxon>
        <taxon>Sacoglossa</taxon>
        <taxon>Placobranchoidea</taxon>
        <taxon>Plakobranchidae</taxon>
        <taxon>Plakobranchus</taxon>
    </lineage>
</organism>
<name>A0AAV4D918_9GAST</name>
<sequence length="93" mass="10537">MWAEAKHLCIDGFWNSFLPPCQSRAIGLVLVSLHYIHAETERIHISYNLTMRLHLSPSERQPASNHLQVHGASSPSIHCPRSPFIAALQHFTQ</sequence>
<keyword evidence="2" id="KW-1185">Reference proteome</keyword>
<comment type="caution">
    <text evidence="1">The sequence shown here is derived from an EMBL/GenBank/DDBJ whole genome shotgun (WGS) entry which is preliminary data.</text>
</comment>
<evidence type="ECO:0000313" key="1">
    <source>
        <dbReference type="EMBL" id="GFO40738.1"/>
    </source>
</evidence>
<dbReference type="Proteomes" id="UP000735302">
    <property type="component" value="Unassembled WGS sequence"/>
</dbReference>
<accession>A0AAV4D918</accession>
<gene>
    <name evidence="1" type="ORF">PoB_006724300</name>
</gene>